<name>A0ABT6FDN5_9BACT</name>
<dbReference type="Proteomes" id="UP001216907">
    <property type="component" value="Unassembled WGS sequence"/>
</dbReference>
<dbReference type="PROSITE" id="PS50853">
    <property type="entry name" value="FN3"/>
    <property type="match status" value="1"/>
</dbReference>
<organism evidence="2 3">
    <name type="scientific">Paludisphaera mucosa</name>
    <dbReference type="NCBI Taxonomy" id="3030827"/>
    <lineage>
        <taxon>Bacteria</taxon>
        <taxon>Pseudomonadati</taxon>
        <taxon>Planctomycetota</taxon>
        <taxon>Planctomycetia</taxon>
        <taxon>Isosphaerales</taxon>
        <taxon>Isosphaeraceae</taxon>
        <taxon>Paludisphaera</taxon>
    </lineage>
</organism>
<accession>A0ABT6FDN5</accession>
<dbReference type="InterPro" id="IPR036116">
    <property type="entry name" value="FN3_sf"/>
</dbReference>
<dbReference type="InterPro" id="IPR003961">
    <property type="entry name" value="FN3_dom"/>
</dbReference>
<dbReference type="RefSeq" id="WP_277861835.1">
    <property type="nucleotide sequence ID" value="NZ_JARRAG010000002.1"/>
</dbReference>
<evidence type="ECO:0000313" key="2">
    <source>
        <dbReference type="EMBL" id="MDG3005503.1"/>
    </source>
</evidence>
<comment type="caution">
    <text evidence="2">The sequence shown here is derived from an EMBL/GenBank/DDBJ whole genome shotgun (WGS) entry which is preliminary data.</text>
</comment>
<evidence type="ECO:0000259" key="1">
    <source>
        <dbReference type="PROSITE" id="PS50853"/>
    </source>
</evidence>
<gene>
    <name evidence="2" type="ORF">PZE19_17085</name>
</gene>
<proteinExistence type="predicted"/>
<dbReference type="SUPFAM" id="SSF49265">
    <property type="entry name" value="Fibronectin type III"/>
    <property type="match status" value="1"/>
</dbReference>
<dbReference type="Gene3D" id="2.60.40.10">
    <property type="entry name" value="Immunoglobulins"/>
    <property type="match status" value="1"/>
</dbReference>
<evidence type="ECO:0000313" key="3">
    <source>
        <dbReference type="Proteomes" id="UP001216907"/>
    </source>
</evidence>
<reference evidence="2 3" key="1">
    <citation type="submission" date="2023-03" db="EMBL/GenBank/DDBJ databases">
        <title>Paludisphaera mucosa sp. nov. a novel planctomycete from northern fen.</title>
        <authorList>
            <person name="Ivanova A."/>
        </authorList>
    </citation>
    <scope>NUCLEOTIDE SEQUENCE [LARGE SCALE GENOMIC DNA]</scope>
    <source>
        <strain evidence="2 3">Pla2</strain>
    </source>
</reference>
<protein>
    <submittedName>
        <fullName evidence="2">Fibronectin type III domain-containing protein</fullName>
    </submittedName>
</protein>
<sequence length="480" mass="47327">MAAGGPATGGSIAASSTLLVSAAGGWSTGGAGANSPGWSVTASGGWAAGGLGTVVGPPLGADSFTYWRRGVSLSSSLGTSSGGFAHAYRRSFRLPSSVRVKGDASSAVGAGGLALGGLAADAAAARPAAAAGSRLGGAASPTAAQAPASYARSDLGGLAAVGLGVTGDAPAAATLGGAASPRLDASRPQPAGGWAAGGRFARELDAAETSSGGLTKRSFAASRLDATATASVAATFDGAAKLGSGFEKQATGGLKFGGGVTASAQPRLEGSGGLSLGGSFLMPVITYRIYANNGLGDPIDYETAIAEVFETTWTSGPLPTDSSFRFAVRSYDATQGLQEENLDAAVALVIDAEGRDATRVPPAPLGLRAIALEGGRARVEWTVAGTTPGRQAAKYNVYISPGFVVDYSTPAASTSASASRGESFAVELAGLVDGRRYAVVVRAMNRYGEETNTRSAFFTADASPPSQVDALVATPSATVA</sequence>
<dbReference type="CDD" id="cd00063">
    <property type="entry name" value="FN3"/>
    <property type="match status" value="1"/>
</dbReference>
<dbReference type="EMBL" id="JARRAG010000002">
    <property type="protein sequence ID" value="MDG3005503.1"/>
    <property type="molecule type" value="Genomic_DNA"/>
</dbReference>
<keyword evidence="3" id="KW-1185">Reference proteome</keyword>
<feature type="domain" description="Fibronectin type-III" evidence="1">
    <location>
        <begin position="363"/>
        <end position="466"/>
    </location>
</feature>
<dbReference type="InterPro" id="IPR013783">
    <property type="entry name" value="Ig-like_fold"/>
</dbReference>
<dbReference type="SMART" id="SM00060">
    <property type="entry name" value="FN3"/>
    <property type="match status" value="1"/>
</dbReference>